<dbReference type="EMBL" id="JABFDB010000023">
    <property type="protein sequence ID" value="NYZ22919.1"/>
    <property type="molecule type" value="Genomic_DNA"/>
</dbReference>
<dbReference type="SUPFAM" id="SSF52540">
    <property type="entry name" value="P-loop containing nucleoside triphosphate hydrolases"/>
    <property type="match status" value="1"/>
</dbReference>
<dbReference type="Gene3D" id="1.10.260.40">
    <property type="entry name" value="lambda repressor-like DNA-binding domains"/>
    <property type="match status" value="1"/>
</dbReference>
<dbReference type="Proteomes" id="UP000584642">
    <property type="component" value="Unassembled WGS sequence"/>
</dbReference>
<protein>
    <submittedName>
        <fullName evidence="2">ParA family protein</fullName>
    </submittedName>
</protein>
<dbReference type="Pfam" id="PF13614">
    <property type="entry name" value="AAA_31"/>
    <property type="match status" value="1"/>
</dbReference>
<evidence type="ECO:0000313" key="2">
    <source>
        <dbReference type="EMBL" id="NYZ22919.1"/>
    </source>
</evidence>
<dbReference type="PANTHER" id="PTHR13696:SF52">
    <property type="entry name" value="PARA FAMILY PROTEIN CT_582"/>
    <property type="match status" value="1"/>
</dbReference>
<dbReference type="Gene3D" id="3.40.50.300">
    <property type="entry name" value="P-loop containing nucleotide triphosphate hydrolases"/>
    <property type="match status" value="1"/>
</dbReference>
<keyword evidence="3" id="KW-1185">Reference proteome</keyword>
<dbReference type="RefSeq" id="WP_180284700.1">
    <property type="nucleotide sequence ID" value="NZ_JABFDB010000023.1"/>
</dbReference>
<feature type="domain" description="AAA" evidence="1">
    <location>
        <begin position="78"/>
        <end position="254"/>
    </location>
</feature>
<proteinExistence type="predicted"/>
<dbReference type="InterPro" id="IPR010982">
    <property type="entry name" value="Lambda_DNA-bd_dom_sf"/>
</dbReference>
<dbReference type="InterPro" id="IPR025669">
    <property type="entry name" value="AAA_dom"/>
</dbReference>
<evidence type="ECO:0000313" key="3">
    <source>
        <dbReference type="Proteomes" id="UP000584642"/>
    </source>
</evidence>
<gene>
    <name evidence="2" type="ORF">HND93_24700</name>
</gene>
<accession>A0ABX2TEZ7</accession>
<sequence>MAPKFVMAGEELRRLRERRRLDQQGLAELLNDQLGRSYDRSRISRWEKGTERIPQVVAAALQALEAPAEPTGTGSAVVLAVANQKGGVGKTTSCVNLAFLLARKGLRVLLVDCDGQANATIHFGLDPLAEEHAGHTLDHVLFAQKPPGDAVVRVCNDLLGLVPASINLAAADTELIREPNGSLVLRENIDDIRADWDFIILDCAPNLGLLTISALNAADLVLIPSQTEMLSIAGIPKIMETISKVRRRINPRVAVVGILPTLHKARRAQNRDMMDQLRAMADRFGVPLFDSVPDAADYGNGVTAGRPALEMNPAVPGADIYATVADRLIAHRRERAEEGRHAAA</sequence>
<organism evidence="2 3">
    <name type="scientific">Azospirillum oleiclasticum</name>
    <dbReference type="NCBI Taxonomy" id="2735135"/>
    <lineage>
        <taxon>Bacteria</taxon>
        <taxon>Pseudomonadati</taxon>
        <taxon>Pseudomonadota</taxon>
        <taxon>Alphaproteobacteria</taxon>
        <taxon>Rhodospirillales</taxon>
        <taxon>Azospirillaceae</taxon>
        <taxon>Azospirillum</taxon>
    </lineage>
</organism>
<dbReference type="InterPro" id="IPR027417">
    <property type="entry name" value="P-loop_NTPase"/>
</dbReference>
<evidence type="ECO:0000259" key="1">
    <source>
        <dbReference type="Pfam" id="PF13614"/>
    </source>
</evidence>
<dbReference type="Pfam" id="PF13560">
    <property type="entry name" value="HTH_31"/>
    <property type="match status" value="1"/>
</dbReference>
<dbReference type="CDD" id="cd02042">
    <property type="entry name" value="ParAB_family"/>
    <property type="match status" value="1"/>
</dbReference>
<dbReference type="SUPFAM" id="SSF47413">
    <property type="entry name" value="lambda repressor-like DNA-binding domains"/>
    <property type="match status" value="1"/>
</dbReference>
<dbReference type="InterPro" id="IPR050678">
    <property type="entry name" value="DNA_Partitioning_ATPase"/>
</dbReference>
<name>A0ABX2TEZ7_9PROT</name>
<reference evidence="2 3" key="1">
    <citation type="submission" date="2020-05" db="EMBL/GenBank/DDBJ databases">
        <title>Azospirillum oleiclasticum sp. nov, a nitrogen-fixing and heavy crude oil-emulsifying bacterium isolated from the crude oil of Yumen Oilfield.</title>
        <authorList>
            <person name="Wu D."/>
            <person name="Cai M."/>
            <person name="Zhang X."/>
        </authorList>
    </citation>
    <scope>NUCLEOTIDE SEQUENCE [LARGE SCALE GENOMIC DNA]</scope>
    <source>
        <strain evidence="2 3">ROY-1-1-2</strain>
    </source>
</reference>
<comment type="caution">
    <text evidence="2">The sequence shown here is derived from an EMBL/GenBank/DDBJ whole genome shotgun (WGS) entry which is preliminary data.</text>
</comment>
<dbReference type="PANTHER" id="PTHR13696">
    <property type="entry name" value="P-LOOP CONTAINING NUCLEOSIDE TRIPHOSPHATE HYDROLASE"/>
    <property type="match status" value="1"/>
</dbReference>